<evidence type="ECO:0000256" key="2">
    <source>
        <dbReference type="SAM" id="SignalP"/>
    </source>
</evidence>
<dbReference type="EMBL" id="BMZS01000002">
    <property type="protein sequence ID" value="GHD43341.1"/>
    <property type="molecule type" value="Genomic_DNA"/>
</dbReference>
<evidence type="ECO:0008006" key="5">
    <source>
        <dbReference type="Google" id="ProtNLM"/>
    </source>
</evidence>
<dbReference type="GO" id="GO:0042597">
    <property type="term" value="C:periplasmic space"/>
    <property type="evidence" value="ECO:0007669"/>
    <property type="project" value="InterPro"/>
</dbReference>
<dbReference type="AlphaFoldDB" id="A0A919CNQ6"/>
<dbReference type="InterPro" id="IPR012899">
    <property type="entry name" value="LTXXQ"/>
</dbReference>
<proteinExistence type="predicted"/>
<evidence type="ECO:0000256" key="1">
    <source>
        <dbReference type="SAM" id="MobiDB-lite"/>
    </source>
</evidence>
<evidence type="ECO:0000313" key="3">
    <source>
        <dbReference type="EMBL" id="GHD43341.1"/>
    </source>
</evidence>
<comment type="caution">
    <text evidence="3">The sequence shown here is derived from an EMBL/GenBank/DDBJ whole genome shotgun (WGS) entry which is preliminary data.</text>
</comment>
<organism evidence="3 4">
    <name type="scientific">Thalassobaculum fulvum</name>
    <dbReference type="NCBI Taxonomy" id="1633335"/>
    <lineage>
        <taxon>Bacteria</taxon>
        <taxon>Pseudomonadati</taxon>
        <taxon>Pseudomonadota</taxon>
        <taxon>Alphaproteobacteria</taxon>
        <taxon>Rhodospirillales</taxon>
        <taxon>Thalassobaculaceae</taxon>
        <taxon>Thalassobaculum</taxon>
    </lineage>
</organism>
<dbReference type="Proteomes" id="UP000630353">
    <property type="component" value="Unassembled WGS sequence"/>
</dbReference>
<keyword evidence="2" id="KW-0732">Signal</keyword>
<dbReference type="Pfam" id="PF07813">
    <property type="entry name" value="LTXXQ"/>
    <property type="match status" value="1"/>
</dbReference>
<name>A0A919CNQ6_9PROT</name>
<dbReference type="RefSeq" id="WP_189987769.1">
    <property type="nucleotide sequence ID" value="NZ_BMZS01000002.1"/>
</dbReference>
<evidence type="ECO:0000313" key="4">
    <source>
        <dbReference type="Proteomes" id="UP000630353"/>
    </source>
</evidence>
<sequence>MTRFLRMTLPAVALLAATTVAQAQTQQPAHHSAGQAGQAGPAATTDQPTPPAAMGGGMMGGGMMGGSMGPAMMQQMHGGAGGMPMMAMMRGGMGLPFEHVEGRIAFLKAEIGITEAQQPAWDAFATALRANAETMRAMHQKMAERMQSGVKPWPDRIAGMAAMMSARGDALKTVEQAVRPLYDALSEDQRAKADALLSGPMGMM</sequence>
<protein>
    <recommendedName>
        <fullName evidence="5">LTXXQ motif family protein</fullName>
    </recommendedName>
</protein>
<accession>A0A919CNQ6</accession>
<keyword evidence="4" id="KW-1185">Reference proteome</keyword>
<feature type="chain" id="PRO_5037801040" description="LTXXQ motif family protein" evidence="2">
    <location>
        <begin position="24"/>
        <end position="204"/>
    </location>
</feature>
<gene>
    <name evidence="3" type="ORF">GCM10017083_09350</name>
</gene>
<feature type="signal peptide" evidence="2">
    <location>
        <begin position="1"/>
        <end position="23"/>
    </location>
</feature>
<reference evidence="3" key="1">
    <citation type="journal article" date="2014" name="Int. J. Syst. Evol. Microbiol.">
        <title>Complete genome sequence of Corynebacterium casei LMG S-19264T (=DSM 44701T), isolated from a smear-ripened cheese.</title>
        <authorList>
            <consortium name="US DOE Joint Genome Institute (JGI-PGF)"/>
            <person name="Walter F."/>
            <person name="Albersmeier A."/>
            <person name="Kalinowski J."/>
            <person name="Ruckert C."/>
        </authorList>
    </citation>
    <scope>NUCLEOTIDE SEQUENCE</scope>
    <source>
        <strain evidence="3">KCTC 42651</strain>
    </source>
</reference>
<reference evidence="3" key="2">
    <citation type="submission" date="2020-09" db="EMBL/GenBank/DDBJ databases">
        <authorList>
            <person name="Sun Q."/>
            <person name="Kim S."/>
        </authorList>
    </citation>
    <scope>NUCLEOTIDE SEQUENCE</scope>
    <source>
        <strain evidence="3">KCTC 42651</strain>
    </source>
</reference>
<feature type="compositionally biased region" description="Low complexity" evidence="1">
    <location>
        <begin position="25"/>
        <end position="47"/>
    </location>
</feature>
<feature type="region of interest" description="Disordered" evidence="1">
    <location>
        <begin position="25"/>
        <end position="60"/>
    </location>
</feature>